<gene>
    <name evidence="2" type="ORF">CSAL01_09243</name>
</gene>
<organism evidence="2 3">
    <name type="scientific">Colletotrichum salicis</name>
    <dbReference type="NCBI Taxonomy" id="1209931"/>
    <lineage>
        <taxon>Eukaryota</taxon>
        <taxon>Fungi</taxon>
        <taxon>Dikarya</taxon>
        <taxon>Ascomycota</taxon>
        <taxon>Pezizomycotina</taxon>
        <taxon>Sordariomycetes</taxon>
        <taxon>Hypocreomycetidae</taxon>
        <taxon>Glomerellales</taxon>
        <taxon>Glomerellaceae</taxon>
        <taxon>Colletotrichum</taxon>
        <taxon>Colletotrichum acutatum species complex</taxon>
    </lineage>
</organism>
<evidence type="ECO:0000313" key="2">
    <source>
        <dbReference type="EMBL" id="KXH49892.1"/>
    </source>
</evidence>
<feature type="compositionally biased region" description="Low complexity" evidence="1">
    <location>
        <begin position="99"/>
        <end position="123"/>
    </location>
</feature>
<evidence type="ECO:0000256" key="1">
    <source>
        <dbReference type="SAM" id="MobiDB-lite"/>
    </source>
</evidence>
<name>A0A135TPB3_9PEZI</name>
<feature type="region of interest" description="Disordered" evidence="1">
    <location>
        <begin position="99"/>
        <end position="146"/>
    </location>
</feature>
<sequence>MRPSTIAKGYTFYLGTGPTFTPEPIVGGHDGAATNTGSYELVTLSEDPSKSHPTGIIEPSVSIGTSSICSQVTSEVCQAVYFTETFAVSTPVVTTAMETSSVVSETGTTSSTNESSTKTETSVPSTGKESSTTGTATQTVATPTPSSEASKTEVVVVCAIAGAILMYFL</sequence>
<evidence type="ECO:0000313" key="3">
    <source>
        <dbReference type="Proteomes" id="UP000070121"/>
    </source>
</evidence>
<reference evidence="2 3" key="1">
    <citation type="submission" date="2014-02" db="EMBL/GenBank/DDBJ databases">
        <title>The genome sequence of Colletotrichum salicis CBS 607.94.</title>
        <authorList>
            <person name="Baroncelli R."/>
            <person name="Thon M.R."/>
        </authorList>
    </citation>
    <scope>NUCLEOTIDE SEQUENCE [LARGE SCALE GENOMIC DNA]</scope>
    <source>
        <strain evidence="2 3">CBS 607.94</strain>
    </source>
</reference>
<keyword evidence="3" id="KW-1185">Reference proteome</keyword>
<proteinExistence type="predicted"/>
<protein>
    <submittedName>
        <fullName evidence="2">Uncharacterized protein</fullName>
    </submittedName>
</protein>
<dbReference type="Proteomes" id="UP000070121">
    <property type="component" value="Unassembled WGS sequence"/>
</dbReference>
<dbReference type="EMBL" id="JFFI01001921">
    <property type="protein sequence ID" value="KXH49892.1"/>
    <property type="molecule type" value="Genomic_DNA"/>
</dbReference>
<comment type="caution">
    <text evidence="2">The sequence shown here is derived from an EMBL/GenBank/DDBJ whole genome shotgun (WGS) entry which is preliminary data.</text>
</comment>
<dbReference type="AlphaFoldDB" id="A0A135TPB3"/>
<accession>A0A135TPB3</accession>
<feature type="compositionally biased region" description="Low complexity" evidence="1">
    <location>
        <begin position="130"/>
        <end position="146"/>
    </location>
</feature>
<dbReference type="OrthoDB" id="4850402at2759"/>